<keyword evidence="1" id="KW-0472">Membrane</keyword>
<dbReference type="AlphaFoldDB" id="A0A5S3YLL0"/>
<dbReference type="GO" id="GO:0016020">
    <property type="term" value="C:membrane"/>
    <property type="evidence" value="ECO:0007669"/>
    <property type="project" value="InterPro"/>
</dbReference>
<feature type="transmembrane region" description="Helical" evidence="1">
    <location>
        <begin position="48"/>
        <end position="74"/>
    </location>
</feature>
<dbReference type="Proteomes" id="UP000305874">
    <property type="component" value="Unassembled WGS sequence"/>
</dbReference>
<dbReference type="EMBL" id="PNCG01000726">
    <property type="protein sequence ID" value="TMP74293.1"/>
    <property type="molecule type" value="Genomic_DNA"/>
</dbReference>
<dbReference type="GO" id="GO:0045227">
    <property type="term" value="P:capsule polysaccharide biosynthetic process"/>
    <property type="evidence" value="ECO:0007669"/>
    <property type="project" value="InterPro"/>
</dbReference>
<dbReference type="Pfam" id="PF14102">
    <property type="entry name" value="Caps_synth_CapC"/>
    <property type="match status" value="1"/>
</dbReference>
<name>A0A5S3YLL0_9GAMM</name>
<keyword evidence="1" id="KW-0812">Transmembrane</keyword>
<evidence type="ECO:0000313" key="2">
    <source>
        <dbReference type="EMBL" id="TMP74293.1"/>
    </source>
</evidence>
<organism evidence="2 3">
    <name type="scientific">Pseudoalteromonas ruthenica</name>
    <dbReference type="NCBI Taxonomy" id="151081"/>
    <lineage>
        <taxon>Bacteria</taxon>
        <taxon>Pseudomonadati</taxon>
        <taxon>Pseudomonadota</taxon>
        <taxon>Gammaproteobacteria</taxon>
        <taxon>Alteromonadales</taxon>
        <taxon>Pseudoalteromonadaceae</taxon>
        <taxon>Pseudoalteromonas</taxon>
    </lineage>
</organism>
<protein>
    <submittedName>
        <fullName evidence="2">Uncharacterized protein</fullName>
    </submittedName>
</protein>
<keyword evidence="1" id="KW-1133">Transmembrane helix</keyword>
<reference evidence="3" key="2">
    <citation type="submission" date="2019-06" db="EMBL/GenBank/DDBJ databases">
        <title>Co-occurence of chitin degradation, pigmentation and bioactivity in marine Pseudoalteromonas.</title>
        <authorList>
            <person name="Sonnenschein E.C."/>
            <person name="Bech P.K."/>
        </authorList>
    </citation>
    <scope>NUCLEOTIDE SEQUENCE [LARGE SCALE GENOMIC DNA]</scope>
    <source>
        <strain evidence="3">S2897</strain>
    </source>
</reference>
<comment type="caution">
    <text evidence="2">The sequence shown here is derived from an EMBL/GenBank/DDBJ whole genome shotgun (WGS) entry which is preliminary data.</text>
</comment>
<proteinExistence type="predicted"/>
<feature type="non-terminal residue" evidence="2">
    <location>
        <position position="82"/>
    </location>
</feature>
<gene>
    <name evidence="2" type="ORF">CWC05_22260</name>
</gene>
<evidence type="ECO:0000313" key="3">
    <source>
        <dbReference type="Proteomes" id="UP000305874"/>
    </source>
</evidence>
<sequence length="82" mass="8781">MEWILNIFPSGGGLGQSVITTVWVGIGVVCFLNLRFGFPLTGLVVPGYLVPLFIVSPTSAIVILIEAVIVYVVMKLSAKTLM</sequence>
<feature type="transmembrane region" description="Helical" evidence="1">
    <location>
        <begin position="12"/>
        <end position="36"/>
    </location>
</feature>
<accession>A0A5S3YLL0</accession>
<reference evidence="2 3" key="1">
    <citation type="submission" date="2017-12" db="EMBL/GenBank/DDBJ databases">
        <authorList>
            <person name="Paulsen S."/>
            <person name="Gram L.K."/>
        </authorList>
    </citation>
    <scope>NUCLEOTIDE SEQUENCE [LARGE SCALE GENOMIC DNA]</scope>
    <source>
        <strain evidence="2 3">S2897</strain>
    </source>
</reference>
<dbReference type="RefSeq" id="WP_138549387.1">
    <property type="nucleotide sequence ID" value="NZ_PNCG01000726.1"/>
</dbReference>
<dbReference type="InterPro" id="IPR008338">
    <property type="entry name" value="Capsule_biosynth_CapC"/>
</dbReference>
<evidence type="ECO:0000256" key="1">
    <source>
        <dbReference type="SAM" id="Phobius"/>
    </source>
</evidence>